<dbReference type="Gene3D" id="3.40.50.300">
    <property type="entry name" value="P-loop containing nucleotide triphosphate hydrolases"/>
    <property type="match status" value="1"/>
</dbReference>
<dbReference type="SUPFAM" id="SSF52540">
    <property type="entry name" value="P-loop containing nucleoside triphosphate hydrolases"/>
    <property type="match status" value="1"/>
</dbReference>
<evidence type="ECO:0000259" key="3">
    <source>
        <dbReference type="Pfam" id="PF24883"/>
    </source>
</evidence>
<protein>
    <submittedName>
        <fullName evidence="4">Uu.00g094650.m01.CDS01</fullName>
    </submittedName>
</protein>
<organism evidence="4 5">
    <name type="scientific">Anthostomella pinea</name>
    <dbReference type="NCBI Taxonomy" id="933095"/>
    <lineage>
        <taxon>Eukaryota</taxon>
        <taxon>Fungi</taxon>
        <taxon>Dikarya</taxon>
        <taxon>Ascomycota</taxon>
        <taxon>Pezizomycotina</taxon>
        <taxon>Sordariomycetes</taxon>
        <taxon>Xylariomycetidae</taxon>
        <taxon>Xylariales</taxon>
        <taxon>Xylariaceae</taxon>
        <taxon>Anthostomella</taxon>
    </lineage>
</organism>
<evidence type="ECO:0000313" key="5">
    <source>
        <dbReference type="Proteomes" id="UP001295740"/>
    </source>
</evidence>
<dbReference type="Proteomes" id="UP001295740">
    <property type="component" value="Unassembled WGS sequence"/>
</dbReference>
<feature type="region of interest" description="Disordered" evidence="2">
    <location>
        <begin position="87"/>
        <end position="161"/>
    </location>
</feature>
<dbReference type="AlphaFoldDB" id="A0AAI8YIA2"/>
<evidence type="ECO:0000256" key="1">
    <source>
        <dbReference type="ARBA" id="ARBA00022737"/>
    </source>
</evidence>
<feature type="compositionally biased region" description="Low complexity" evidence="2">
    <location>
        <begin position="87"/>
        <end position="101"/>
    </location>
</feature>
<dbReference type="InterPro" id="IPR027417">
    <property type="entry name" value="P-loop_NTPase"/>
</dbReference>
<dbReference type="Pfam" id="PF24883">
    <property type="entry name" value="NPHP3_N"/>
    <property type="match status" value="1"/>
</dbReference>
<dbReference type="InterPro" id="IPR056884">
    <property type="entry name" value="NPHP3-like_N"/>
</dbReference>
<keyword evidence="5" id="KW-1185">Reference proteome</keyword>
<feature type="compositionally biased region" description="Basic and acidic residues" evidence="2">
    <location>
        <begin position="102"/>
        <end position="114"/>
    </location>
</feature>
<feature type="compositionally biased region" description="Basic and acidic residues" evidence="2">
    <location>
        <begin position="149"/>
        <end position="161"/>
    </location>
</feature>
<gene>
    <name evidence="4" type="ORF">KHLLAP_LOCUS8747</name>
</gene>
<proteinExistence type="predicted"/>
<comment type="caution">
    <text evidence="4">The sequence shown here is derived from an EMBL/GenBank/DDBJ whole genome shotgun (WGS) entry which is preliminary data.</text>
</comment>
<dbReference type="PANTHER" id="PTHR10039">
    <property type="entry name" value="AMELOGENIN"/>
    <property type="match status" value="1"/>
</dbReference>
<keyword evidence="1" id="KW-0677">Repeat</keyword>
<accession>A0AAI8YIA2</accession>
<evidence type="ECO:0000313" key="4">
    <source>
        <dbReference type="EMBL" id="CAJ2508279.1"/>
    </source>
</evidence>
<feature type="compositionally biased region" description="Polar residues" evidence="2">
    <location>
        <begin position="139"/>
        <end position="148"/>
    </location>
</feature>
<dbReference type="PANTHER" id="PTHR10039:SF5">
    <property type="entry name" value="NACHT DOMAIN-CONTAINING PROTEIN"/>
    <property type="match status" value="1"/>
</dbReference>
<feature type="domain" description="Nephrocystin 3-like N-terminal" evidence="3">
    <location>
        <begin position="168"/>
        <end position="346"/>
    </location>
</feature>
<evidence type="ECO:0000256" key="2">
    <source>
        <dbReference type="SAM" id="MobiDB-lite"/>
    </source>
</evidence>
<dbReference type="EMBL" id="CAUWAG010000010">
    <property type="protein sequence ID" value="CAJ2508279.1"/>
    <property type="molecule type" value="Genomic_DNA"/>
</dbReference>
<sequence length="392" mass="44015">MLGLLESAGGVQGGIHGMLKEAVTVLADSSSDTAKVLEQLRLAQVASKRAAEHTRLQRLLQALGPPGNRYEEVRDATEHTFAWLFPSESSSSDSSDAMSDNNSDRSLDANHSADDATGSFDSGDERSDDGRPLGYPRVTSESAQNNTTGDRRYSEHPPNEEHIRKYTSDRLRRWLCNGTGVLHIAGKPGSGKSTLMKFISEHHVTKRLLSEWAEPNLLVHSKFFFWKPGDWRQNTSRGLIRGLLYDILGNAPSLMPIMFPQWSAGNLAEKPADTQAIRISEKDCFRAFHQMIDARHAREAPYLCFFIDGLDEFDEDADIPHGELVKMLRQWTDQSDGRVKLCVSSRELPVFENISPEDKIRLQELTKGDMVTYATNKLRNNEQFFDLQSADF</sequence>
<name>A0AAI8YIA2_9PEZI</name>
<reference evidence="4" key="1">
    <citation type="submission" date="2023-10" db="EMBL/GenBank/DDBJ databases">
        <authorList>
            <person name="Hackl T."/>
        </authorList>
    </citation>
    <scope>NUCLEOTIDE SEQUENCE</scope>
</reference>